<dbReference type="RefSeq" id="WP_284321899.1">
    <property type="nucleotide sequence ID" value="NZ_BSOB01000037.1"/>
</dbReference>
<protein>
    <submittedName>
        <fullName evidence="1">Uncharacterized protein</fullName>
    </submittedName>
</protein>
<keyword evidence="2" id="KW-1185">Reference proteome</keyword>
<evidence type="ECO:0000313" key="1">
    <source>
        <dbReference type="EMBL" id="GLQ94194.1"/>
    </source>
</evidence>
<evidence type="ECO:0000313" key="2">
    <source>
        <dbReference type="Proteomes" id="UP001156670"/>
    </source>
</evidence>
<comment type="caution">
    <text evidence="1">The sequence shown here is derived from an EMBL/GenBank/DDBJ whole genome shotgun (WGS) entry which is preliminary data.</text>
</comment>
<sequence>MNDLAAEIRTNADAISRLWKRVYETLKHRGRSKKDREVWSSACEEFHRCFPMLFFPDGPERWAAFLNGDSSEINTVITFLEVDPWFFRSGYMKQTIWDKLKKLVLTSKDERRLEAVAARYLHKRAQREFWHMARYMRTRGSEAFWEAMEALASRHTDELGLKASWLVLAKRNLPVRNLIGYEFLRVKYESGYVPKLWFSCDKR</sequence>
<gene>
    <name evidence="1" type="ORF">GCM10007901_31450</name>
</gene>
<dbReference type="EMBL" id="BSOB01000037">
    <property type="protein sequence ID" value="GLQ94194.1"/>
    <property type="molecule type" value="Genomic_DNA"/>
</dbReference>
<dbReference type="Proteomes" id="UP001156670">
    <property type="component" value="Unassembled WGS sequence"/>
</dbReference>
<organism evidence="1 2">
    <name type="scientific">Dyella acidisoli</name>
    <dbReference type="NCBI Taxonomy" id="1867834"/>
    <lineage>
        <taxon>Bacteria</taxon>
        <taxon>Pseudomonadati</taxon>
        <taxon>Pseudomonadota</taxon>
        <taxon>Gammaproteobacteria</taxon>
        <taxon>Lysobacterales</taxon>
        <taxon>Rhodanobacteraceae</taxon>
        <taxon>Dyella</taxon>
    </lineage>
</organism>
<proteinExistence type="predicted"/>
<reference evidence="2" key="1">
    <citation type="journal article" date="2019" name="Int. J. Syst. Evol. Microbiol.">
        <title>The Global Catalogue of Microorganisms (GCM) 10K type strain sequencing project: providing services to taxonomists for standard genome sequencing and annotation.</title>
        <authorList>
            <consortium name="The Broad Institute Genomics Platform"/>
            <consortium name="The Broad Institute Genome Sequencing Center for Infectious Disease"/>
            <person name="Wu L."/>
            <person name="Ma J."/>
        </authorList>
    </citation>
    <scope>NUCLEOTIDE SEQUENCE [LARGE SCALE GENOMIC DNA]</scope>
    <source>
        <strain evidence="2">NBRC 111980</strain>
    </source>
</reference>
<accession>A0ABQ5XSQ3</accession>
<name>A0ABQ5XSQ3_9GAMM</name>